<dbReference type="SUPFAM" id="SSF53335">
    <property type="entry name" value="S-adenosyl-L-methionine-dependent methyltransferases"/>
    <property type="match status" value="1"/>
</dbReference>
<evidence type="ECO:0008006" key="2">
    <source>
        <dbReference type="Google" id="ProtNLM"/>
    </source>
</evidence>
<sequence>MNKKFILDATCSGRMMWFDKNHPAALFMDIRKEEKGFIEQRANFEINPDVIADFRNMPFPDKNFKLVVFDPPHIQFRGYKSWASQKYGWLDPETWKDDIQKGLNECWRVLEDEGVLIFKWSTERDTRSVKVKEIRQIIEESKWGKQGLIVGHPTGKNGNTIWMSLMKFPYDCMNCEDQGCEECALDELNEQDGPE</sequence>
<comment type="caution">
    <text evidence="1">The sequence shown here is derived from an EMBL/GenBank/DDBJ whole genome shotgun (WGS) entry which is preliminary data.</text>
</comment>
<reference evidence="1" key="1">
    <citation type="journal article" date="2015" name="Nature">
        <title>Complex archaea that bridge the gap between prokaryotes and eukaryotes.</title>
        <authorList>
            <person name="Spang A."/>
            <person name="Saw J.H."/>
            <person name="Jorgensen S.L."/>
            <person name="Zaremba-Niedzwiedzka K."/>
            <person name="Martijn J."/>
            <person name="Lind A.E."/>
            <person name="van Eijk R."/>
            <person name="Schleper C."/>
            <person name="Guy L."/>
            <person name="Ettema T.J."/>
        </authorList>
    </citation>
    <scope>NUCLEOTIDE SEQUENCE</scope>
</reference>
<dbReference type="EMBL" id="LAZR01019926">
    <property type="protein sequence ID" value="KKL90760.1"/>
    <property type="molecule type" value="Genomic_DNA"/>
</dbReference>
<dbReference type="InterPro" id="IPR029063">
    <property type="entry name" value="SAM-dependent_MTases_sf"/>
</dbReference>
<accession>A0A0F9IAF1</accession>
<proteinExistence type="predicted"/>
<name>A0A0F9IAF1_9ZZZZ</name>
<dbReference type="AlphaFoldDB" id="A0A0F9IAF1"/>
<protein>
    <recommendedName>
        <fullName evidence="2">Methyltransferase type 11 domain-containing protein</fullName>
    </recommendedName>
</protein>
<organism evidence="1">
    <name type="scientific">marine sediment metagenome</name>
    <dbReference type="NCBI Taxonomy" id="412755"/>
    <lineage>
        <taxon>unclassified sequences</taxon>
        <taxon>metagenomes</taxon>
        <taxon>ecological metagenomes</taxon>
    </lineage>
</organism>
<dbReference type="Gene3D" id="3.40.50.150">
    <property type="entry name" value="Vaccinia Virus protein VP39"/>
    <property type="match status" value="1"/>
</dbReference>
<gene>
    <name evidence="1" type="ORF">LCGC14_1901490</name>
</gene>
<evidence type="ECO:0000313" key="1">
    <source>
        <dbReference type="EMBL" id="KKL90760.1"/>
    </source>
</evidence>